<gene>
    <name evidence="2" type="ORF">BSTEL_0664</name>
</gene>
<dbReference type="OrthoDB" id="9917143at2"/>
<dbReference type="Proteomes" id="UP000029004">
    <property type="component" value="Unassembled WGS sequence"/>
</dbReference>
<evidence type="ECO:0000313" key="3">
    <source>
        <dbReference type="Proteomes" id="UP000029004"/>
    </source>
</evidence>
<dbReference type="STRING" id="762211.BSTEL_0664"/>
<proteinExistence type="predicted"/>
<keyword evidence="3" id="KW-1185">Reference proteome</keyword>
<reference evidence="2 3" key="1">
    <citation type="submission" date="2014-03" db="EMBL/GenBank/DDBJ databases">
        <title>Genomics of Bifidobacteria.</title>
        <authorList>
            <person name="Ventura M."/>
            <person name="Milani C."/>
            <person name="Lugli G.A."/>
        </authorList>
    </citation>
    <scope>NUCLEOTIDE SEQUENCE [LARGE SCALE GENOMIC DNA]</scope>
    <source>
        <strain evidence="2 3">DSM 23968</strain>
    </source>
</reference>
<evidence type="ECO:0000256" key="1">
    <source>
        <dbReference type="SAM" id="MobiDB-lite"/>
    </source>
</evidence>
<organism evidence="2 3">
    <name type="scientific">Bifidobacterium stellenboschense</name>
    <dbReference type="NCBI Taxonomy" id="762211"/>
    <lineage>
        <taxon>Bacteria</taxon>
        <taxon>Bacillati</taxon>
        <taxon>Actinomycetota</taxon>
        <taxon>Actinomycetes</taxon>
        <taxon>Bifidobacteriales</taxon>
        <taxon>Bifidobacteriaceae</taxon>
        <taxon>Bifidobacterium</taxon>
    </lineage>
</organism>
<dbReference type="AlphaFoldDB" id="A0A087DQQ3"/>
<accession>A0A087DQQ3</accession>
<comment type="caution">
    <text evidence="2">The sequence shown here is derived from an EMBL/GenBank/DDBJ whole genome shotgun (WGS) entry which is preliminary data.</text>
</comment>
<evidence type="ECO:0000313" key="2">
    <source>
        <dbReference type="EMBL" id="KFI97853.1"/>
    </source>
</evidence>
<name>A0A087DQQ3_9BIFI</name>
<dbReference type="RefSeq" id="WP_034527667.1">
    <property type="nucleotide sequence ID" value="NZ_JGZP01000011.1"/>
</dbReference>
<dbReference type="EMBL" id="JGZP01000011">
    <property type="protein sequence ID" value="KFI97853.1"/>
    <property type="molecule type" value="Genomic_DNA"/>
</dbReference>
<protein>
    <submittedName>
        <fullName evidence="2">Uncharacterized protein</fullName>
    </submittedName>
</protein>
<sequence>MDSRTETKAGTWMDTARPDGMSTGDWDRYLRKAMRETQETRRRLAAHWRALTGLPVPVVPAGVLA</sequence>
<feature type="region of interest" description="Disordered" evidence="1">
    <location>
        <begin position="1"/>
        <end position="25"/>
    </location>
</feature>